<dbReference type="InterPro" id="IPR000595">
    <property type="entry name" value="cNMP-bd_dom"/>
</dbReference>
<dbReference type="SUPFAM" id="SSF51206">
    <property type="entry name" value="cAMP-binding domain-like"/>
    <property type="match status" value="1"/>
</dbReference>
<proteinExistence type="predicted"/>
<dbReference type="PRINTS" id="PR00034">
    <property type="entry name" value="HTHCRP"/>
</dbReference>
<evidence type="ECO:0000259" key="4">
    <source>
        <dbReference type="PROSITE" id="PS50042"/>
    </source>
</evidence>
<dbReference type="InterPro" id="IPR012318">
    <property type="entry name" value="HTH_CRP"/>
</dbReference>
<dbReference type="PROSITE" id="PS50042">
    <property type="entry name" value="CNMP_BINDING_3"/>
    <property type="match status" value="1"/>
</dbReference>
<protein>
    <submittedName>
        <fullName evidence="6">Crp/Fnr family transcriptional regulator</fullName>
    </submittedName>
</protein>
<keyword evidence="7" id="KW-1185">Reference proteome</keyword>
<evidence type="ECO:0000256" key="2">
    <source>
        <dbReference type="ARBA" id="ARBA00023125"/>
    </source>
</evidence>
<dbReference type="AlphaFoldDB" id="A0A5D3WMJ4"/>
<keyword evidence="2" id="KW-0238">DNA-binding</keyword>
<accession>A0A5D3WMJ4</accession>
<dbReference type="GO" id="GO:0003700">
    <property type="term" value="F:DNA-binding transcription factor activity"/>
    <property type="evidence" value="ECO:0007669"/>
    <property type="project" value="TreeGrafter"/>
</dbReference>
<dbReference type="EMBL" id="VNIB01000002">
    <property type="protein sequence ID" value="TYO99653.1"/>
    <property type="molecule type" value="Genomic_DNA"/>
</dbReference>
<dbReference type="SMART" id="SM00100">
    <property type="entry name" value="cNMP"/>
    <property type="match status" value="1"/>
</dbReference>
<dbReference type="Gene3D" id="1.10.10.10">
    <property type="entry name" value="Winged helix-like DNA-binding domain superfamily/Winged helix DNA-binding domain"/>
    <property type="match status" value="1"/>
</dbReference>
<dbReference type="Pfam" id="PF00027">
    <property type="entry name" value="cNMP_binding"/>
    <property type="match status" value="1"/>
</dbReference>
<dbReference type="SMART" id="SM00419">
    <property type="entry name" value="HTH_CRP"/>
    <property type="match status" value="1"/>
</dbReference>
<dbReference type="Pfam" id="PF13545">
    <property type="entry name" value="HTH_Crp_2"/>
    <property type="match status" value="1"/>
</dbReference>
<feature type="domain" description="HTH crp-type" evidence="5">
    <location>
        <begin position="146"/>
        <end position="212"/>
    </location>
</feature>
<dbReference type="Proteomes" id="UP000324159">
    <property type="component" value="Unassembled WGS sequence"/>
</dbReference>
<evidence type="ECO:0000256" key="3">
    <source>
        <dbReference type="ARBA" id="ARBA00023163"/>
    </source>
</evidence>
<dbReference type="InterPro" id="IPR050397">
    <property type="entry name" value="Env_Response_Regulators"/>
</dbReference>
<feature type="domain" description="Cyclic nucleotide-binding" evidence="4">
    <location>
        <begin position="12"/>
        <end position="132"/>
    </location>
</feature>
<dbReference type="GO" id="GO:0003677">
    <property type="term" value="F:DNA binding"/>
    <property type="evidence" value="ECO:0007669"/>
    <property type="project" value="UniProtKB-KW"/>
</dbReference>
<evidence type="ECO:0000256" key="1">
    <source>
        <dbReference type="ARBA" id="ARBA00023015"/>
    </source>
</evidence>
<keyword evidence="3" id="KW-0804">Transcription</keyword>
<evidence type="ECO:0000313" key="6">
    <source>
        <dbReference type="EMBL" id="TYO99653.1"/>
    </source>
</evidence>
<name>A0A5D3WMJ4_9BACT</name>
<dbReference type="PROSITE" id="PS51063">
    <property type="entry name" value="HTH_CRP_2"/>
    <property type="match status" value="1"/>
</dbReference>
<evidence type="ECO:0000313" key="7">
    <source>
        <dbReference type="Proteomes" id="UP000324159"/>
    </source>
</evidence>
<reference evidence="6 7" key="1">
    <citation type="submission" date="2019-07" db="EMBL/GenBank/DDBJ databases">
        <title>Genomic Encyclopedia of Type Strains, Phase IV (KMG-IV): sequencing the most valuable type-strain genomes for metagenomic binning, comparative biology and taxonomic classification.</title>
        <authorList>
            <person name="Goeker M."/>
        </authorList>
    </citation>
    <scope>NUCLEOTIDE SEQUENCE [LARGE SCALE GENOMIC DNA]</scope>
    <source>
        <strain evidence="6 7">SS015</strain>
    </source>
</reference>
<dbReference type="InterPro" id="IPR036390">
    <property type="entry name" value="WH_DNA-bd_sf"/>
</dbReference>
<dbReference type="RefSeq" id="WP_148894946.1">
    <property type="nucleotide sequence ID" value="NZ_VNIB01000002.1"/>
</dbReference>
<dbReference type="InterPro" id="IPR018490">
    <property type="entry name" value="cNMP-bd_dom_sf"/>
</dbReference>
<dbReference type="PANTHER" id="PTHR24567">
    <property type="entry name" value="CRP FAMILY TRANSCRIPTIONAL REGULATORY PROTEIN"/>
    <property type="match status" value="1"/>
</dbReference>
<comment type="caution">
    <text evidence="6">The sequence shown here is derived from an EMBL/GenBank/DDBJ whole genome shotgun (WGS) entry which is preliminary data.</text>
</comment>
<dbReference type="SUPFAM" id="SSF46785">
    <property type="entry name" value="Winged helix' DNA-binding domain"/>
    <property type="match status" value="1"/>
</dbReference>
<dbReference type="GO" id="GO:0005829">
    <property type="term" value="C:cytosol"/>
    <property type="evidence" value="ECO:0007669"/>
    <property type="project" value="TreeGrafter"/>
</dbReference>
<dbReference type="InterPro" id="IPR036388">
    <property type="entry name" value="WH-like_DNA-bd_sf"/>
</dbReference>
<dbReference type="PANTHER" id="PTHR24567:SF68">
    <property type="entry name" value="DNA-BINDING TRANSCRIPTIONAL DUAL REGULATOR CRP"/>
    <property type="match status" value="1"/>
</dbReference>
<dbReference type="Gene3D" id="2.60.120.10">
    <property type="entry name" value="Jelly Rolls"/>
    <property type="match status" value="1"/>
</dbReference>
<sequence>MDIRNLLRQSYLFAGVSDGDLDRLAEISRLRTARRGEVLFADGDEAEGFFIVASGKVKIYKLSPEGKERILHIIHPGWSFAEAAIFGDGRYPAYAEPLATSELLFLPRTAFLDLLARHNQLALNMIGGLSRFLRQFVTQIEELTFKDVPARLARYLLDLACSADHVELPISKTQLASNLGTVSETLSRTFRRLSDEGLIRVAGKRIDILDREGLIMLSRTCKE</sequence>
<keyword evidence="1" id="KW-0805">Transcription regulation</keyword>
<gene>
    <name evidence="6" type="ORF">EDC39_102178</name>
</gene>
<dbReference type="CDD" id="cd00038">
    <property type="entry name" value="CAP_ED"/>
    <property type="match status" value="1"/>
</dbReference>
<dbReference type="InterPro" id="IPR014710">
    <property type="entry name" value="RmlC-like_jellyroll"/>
</dbReference>
<organism evidence="6 7">
    <name type="scientific">Geothermobacter ehrlichii</name>
    <dbReference type="NCBI Taxonomy" id="213224"/>
    <lineage>
        <taxon>Bacteria</taxon>
        <taxon>Pseudomonadati</taxon>
        <taxon>Thermodesulfobacteriota</taxon>
        <taxon>Desulfuromonadia</taxon>
        <taxon>Desulfuromonadales</taxon>
        <taxon>Geothermobacteraceae</taxon>
        <taxon>Geothermobacter</taxon>
    </lineage>
</organism>
<dbReference type="OrthoDB" id="892842at2"/>
<evidence type="ECO:0000259" key="5">
    <source>
        <dbReference type="PROSITE" id="PS51063"/>
    </source>
</evidence>